<dbReference type="Proteomes" id="UP000061457">
    <property type="component" value="Chromosome I"/>
</dbReference>
<dbReference type="Gene3D" id="3.30.1150.10">
    <property type="match status" value="1"/>
</dbReference>
<evidence type="ECO:0008006" key="4">
    <source>
        <dbReference type="Google" id="ProtNLM"/>
    </source>
</evidence>
<gene>
    <name evidence="2" type="ORF">PP2015_1575</name>
</gene>
<protein>
    <recommendedName>
        <fullName evidence="4">TonB C-terminal domain-containing protein</fullName>
    </recommendedName>
</protein>
<evidence type="ECO:0000256" key="1">
    <source>
        <dbReference type="SAM" id="SignalP"/>
    </source>
</evidence>
<dbReference type="PATRIC" id="fig|161398.10.peg.1599"/>
<dbReference type="SUPFAM" id="SSF74653">
    <property type="entry name" value="TolA/TonB C-terminal domain"/>
    <property type="match status" value="1"/>
</dbReference>
<dbReference type="EMBL" id="CP013187">
    <property type="protein sequence ID" value="ALO42079.1"/>
    <property type="molecule type" value="Genomic_DNA"/>
</dbReference>
<dbReference type="AlphaFoldDB" id="A0A0S2K1X9"/>
<feature type="signal peptide" evidence="1">
    <location>
        <begin position="1"/>
        <end position="17"/>
    </location>
</feature>
<keyword evidence="1" id="KW-0732">Signal</keyword>
<dbReference type="OrthoDB" id="6286501at2"/>
<dbReference type="PROSITE" id="PS51257">
    <property type="entry name" value="PROKAR_LIPOPROTEIN"/>
    <property type="match status" value="1"/>
</dbReference>
<dbReference type="Pfam" id="PF13103">
    <property type="entry name" value="TonB_2"/>
    <property type="match status" value="1"/>
</dbReference>
<organism evidence="2 3">
    <name type="scientific">Pseudoalteromonas phenolica</name>
    <dbReference type="NCBI Taxonomy" id="161398"/>
    <lineage>
        <taxon>Bacteria</taxon>
        <taxon>Pseudomonadati</taxon>
        <taxon>Pseudomonadota</taxon>
        <taxon>Gammaproteobacteria</taxon>
        <taxon>Alteromonadales</taxon>
        <taxon>Pseudoalteromonadaceae</taxon>
        <taxon>Pseudoalteromonas</taxon>
    </lineage>
</organism>
<reference evidence="2 3" key="1">
    <citation type="submission" date="2015-11" db="EMBL/GenBank/DDBJ databases">
        <authorList>
            <person name="Zhang Y."/>
            <person name="Guo Z."/>
        </authorList>
    </citation>
    <scope>NUCLEOTIDE SEQUENCE [LARGE SCALE GENOMIC DNA]</scope>
    <source>
        <strain evidence="2 3">KCTC 12086</strain>
    </source>
</reference>
<sequence length="123" mass="13615">MRQILMLAALNFLVGCAATNLKPDSCFDMESCVELVTNKLSSNFPADRKFKGQEIKIEFFLNDNAEVIEYNITNESGIPELDIAAIKAVTASSPFNELKVLPADVFNKFKHVKLTVAPTFEGL</sequence>
<feature type="chain" id="PRO_5006601054" description="TonB C-terminal domain-containing protein" evidence="1">
    <location>
        <begin position="18"/>
        <end position="123"/>
    </location>
</feature>
<evidence type="ECO:0000313" key="3">
    <source>
        <dbReference type="Proteomes" id="UP000061457"/>
    </source>
</evidence>
<dbReference type="STRING" id="161398.PP2015_1575"/>
<keyword evidence="3" id="KW-1185">Reference proteome</keyword>
<dbReference type="RefSeq" id="WP_058029763.1">
    <property type="nucleotide sequence ID" value="NZ_CP013187.1"/>
</dbReference>
<evidence type="ECO:0000313" key="2">
    <source>
        <dbReference type="EMBL" id="ALO42079.1"/>
    </source>
</evidence>
<dbReference type="KEGG" id="pphe:PP2015_1575"/>
<name>A0A0S2K1X9_9GAMM</name>
<accession>A0A0S2K1X9</accession>
<proteinExistence type="predicted"/>